<organism evidence="2 3">
    <name type="scientific">Sinomicrobium weinanense</name>
    <dbReference type="NCBI Taxonomy" id="2842200"/>
    <lineage>
        <taxon>Bacteria</taxon>
        <taxon>Pseudomonadati</taxon>
        <taxon>Bacteroidota</taxon>
        <taxon>Flavobacteriia</taxon>
        <taxon>Flavobacteriales</taxon>
        <taxon>Flavobacteriaceae</taxon>
        <taxon>Sinomicrobium</taxon>
    </lineage>
</organism>
<comment type="caution">
    <text evidence="2">The sequence shown here is derived from an EMBL/GenBank/DDBJ whole genome shotgun (WGS) entry which is preliminary data.</text>
</comment>
<protein>
    <recommendedName>
        <fullName evidence="1">DUF6973 domain-containing protein</fullName>
    </recommendedName>
</protein>
<dbReference type="Proteomes" id="UP000653730">
    <property type="component" value="Unassembled WGS sequence"/>
</dbReference>
<evidence type="ECO:0000313" key="2">
    <source>
        <dbReference type="EMBL" id="MBC9798502.1"/>
    </source>
</evidence>
<feature type="domain" description="DUF6973" evidence="1">
    <location>
        <begin position="357"/>
        <end position="467"/>
    </location>
</feature>
<reference evidence="2 3" key="1">
    <citation type="submission" date="2020-09" db="EMBL/GenBank/DDBJ databases">
        <title>Sinomicrobium weinanense sp. nov., a halophilic bacteria isolated from saline-alkali soil.</title>
        <authorList>
            <person name="Wu P."/>
            <person name="Ren H."/>
            <person name="Mei Y."/>
            <person name="Liang Y."/>
            <person name="Chen Z."/>
        </authorList>
    </citation>
    <scope>NUCLEOTIDE SEQUENCE [LARGE SCALE GENOMIC DNA]</scope>
    <source>
        <strain evidence="2 3">FJxs</strain>
    </source>
</reference>
<proteinExistence type="predicted"/>
<dbReference type="Pfam" id="PF22322">
    <property type="entry name" value="DUF6973"/>
    <property type="match status" value="1"/>
</dbReference>
<accession>A0A926Q4F0</accession>
<dbReference type="EMBL" id="JACVDC010000124">
    <property type="protein sequence ID" value="MBC9798502.1"/>
    <property type="molecule type" value="Genomic_DNA"/>
</dbReference>
<dbReference type="InterPro" id="IPR054246">
    <property type="entry name" value="DUF6973"/>
</dbReference>
<evidence type="ECO:0000313" key="3">
    <source>
        <dbReference type="Proteomes" id="UP000653730"/>
    </source>
</evidence>
<dbReference type="PROSITE" id="PS51257">
    <property type="entry name" value="PROKAR_LIPOPROTEIN"/>
    <property type="match status" value="1"/>
</dbReference>
<dbReference type="AlphaFoldDB" id="A0A926Q4F0"/>
<evidence type="ECO:0000259" key="1">
    <source>
        <dbReference type="Pfam" id="PF22322"/>
    </source>
</evidence>
<gene>
    <name evidence="2" type="ORF">IBL28_21220</name>
</gene>
<dbReference type="RefSeq" id="WP_187967619.1">
    <property type="nucleotide sequence ID" value="NZ_JACVDC010000124.1"/>
</dbReference>
<sequence>MMEKLLKFIFTAILFTSVSLFFFGCQKESVEPALEETIKYDDPGIDMRQGTIDNFKGDIHFHESLKKIASNIEKAKQNNNASKKKQNFTIDSNKVVRVKRNSGTTYSILAKREESQTGTVDNLIISIDQNNSINSYILSYIPENKGFVSHPGHSAYAFNGSLKVTSVDMDVSGLLAQKTSFIEITVLVCDWSEGNVHGTWHLAGSNCTPGFIQEVTVIVDYEVNDGPNSTISMGEYTTIDGEIVSGVGSNGGAGGSTPILILGDDENVYVECEIILDALEGLSSFEKNWLRNNLWFAQKLFDFLEPELFSPEAKEFAELWFHAEMYQDYDLILTHPVFTQQDPYNVWNNVTQTERDLVKSNPVKGYKIFKNREIATFMTVNKFNRNGRNDKSDAFRHAFYQAINTRDVGISFTGQFADAHESEVPSNLNLEKKMDLYNNEVGIMFAASNPDMTNQGFADAIYQKILDGELRYLSPLSTIVPPNYGIISTTKLTPTNQ</sequence>
<keyword evidence="3" id="KW-1185">Reference proteome</keyword>
<name>A0A926Q4F0_9FLAO</name>